<gene>
    <name evidence="2" type="ORF">ACK2TP_03915</name>
</gene>
<organism evidence="2 3">
    <name type="scientific">Terriglobus aquaticus</name>
    <dbReference type="NCBI Taxonomy" id="940139"/>
    <lineage>
        <taxon>Bacteria</taxon>
        <taxon>Pseudomonadati</taxon>
        <taxon>Acidobacteriota</taxon>
        <taxon>Terriglobia</taxon>
        <taxon>Terriglobales</taxon>
        <taxon>Acidobacteriaceae</taxon>
        <taxon>Terriglobus</taxon>
    </lineage>
</organism>
<dbReference type="Proteomes" id="UP001634747">
    <property type="component" value="Unassembled WGS sequence"/>
</dbReference>
<keyword evidence="3" id="KW-1185">Reference proteome</keyword>
<comment type="caution">
    <text evidence="2">The sequence shown here is derived from an EMBL/GenBank/DDBJ whole genome shotgun (WGS) entry which is preliminary data.</text>
</comment>
<dbReference type="RefSeq" id="WP_263413554.1">
    <property type="nucleotide sequence ID" value="NZ_BAABBH010000001.1"/>
</dbReference>
<dbReference type="PANTHER" id="PTHR47619">
    <property type="entry name" value="METALLO-HYDROLASE YYCJ-RELATED"/>
    <property type="match status" value="1"/>
</dbReference>
<proteinExistence type="predicted"/>
<dbReference type="Pfam" id="PF00753">
    <property type="entry name" value="Lactamase_B"/>
    <property type="match status" value="1"/>
</dbReference>
<name>A0ABW9KI08_9BACT</name>
<evidence type="ECO:0000313" key="2">
    <source>
        <dbReference type="EMBL" id="MFN2974898.1"/>
    </source>
</evidence>
<dbReference type="InterPro" id="IPR052533">
    <property type="entry name" value="WalJ/YycJ-like"/>
</dbReference>
<dbReference type="InterPro" id="IPR001279">
    <property type="entry name" value="Metallo-B-lactamas"/>
</dbReference>
<dbReference type="EMBL" id="JBJYXY010000001">
    <property type="protein sequence ID" value="MFN2974898.1"/>
    <property type="molecule type" value="Genomic_DNA"/>
</dbReference>
<dbReference type="SUPFAM" id="SSF56281">
    <property type="entry name" value="Metallo-hydrolase/oxidoreductase"/>
    <property type="match status" value="1"/>
</dbReference>
<dbReference type="SMART" id="SM00849">
    <property type="entry name" value="Lactamase_B"/>
    <property type="match status" value="1"/>
</dbReference>
<evidence type="ECO:0000259" key="1">
    <source>
        <dbReference type="SMART" id="SM00849"/>
    </source>
</evidence>
<sequence length="392" mass="42676">MMRMTVLASGSKGNSAVIASSRTRILVDAGLSCRELMRRMHQVGEDPSGLDAILITHEHADHVSGLPVLARKLNIPVYFTEQTHRAWVRQMTPKTTVSYKQWLEQQRREKQERLEAQALAHQIATMPGVLNDAPDDHFFLSDAPTGEIPEFVASAAEHGEPLAASAVHVHAEAERLPDLPPRLGNASTTPDATTDPASALAAAAEDDLCEDTSKALRESIRQNPSFLPAVEYFQAGRHLAIGDIDITPFTIPHDAADPCGFVFAAEGLRIGFATDLGYMPPNVKLALRNCDILLLESNHDLEMLRDGPYPWSVKQRVLSRVGHLSNDACAEFLLRDYDGGAAYVVLAHLSESNNQPDLARRAAEAAVGDRLSLLGNRILLAPQAEPLASLCL</sequence>
<protein>
    <submittedName>
        <fullName evidence="2">MBL fold metallo-hydrolase</fullName>
    </submittedName>
</protein>
<feature type="domain" description="Metallo-beta-lactamase" evidence="1">
    <location>
        <begin position="12"/>
        <end position="323"/>
    </location>
</feature>
<dbReference type="Gene3D" id="3.60.15.10">
    <property type="entry name" value="Ribonuclease Z/Hydroxyacylglutathione hydrolase-like"/>
    <property type="match status" value="2"/>
</dbReference>
<evidence type="ECO:0000313" key="3">
    <source>
        <dbReference type="Proteomes" id="UP001634747"/>
    </source>
</evidence>
<dbReference type="InterPro" id="IPR036866">
    <property type="entry name" value="RibonucZ/Hydroxyglut_hydro"/>
</dbReference>
<reference evidence="2 3" key="1">
    <citation type="submission" date="2024-12" db="EMBL/GenBank/DDBJ databases">
        <authorList>
            <person name="Lee Y."/>
        </authorList>
    </citation>
    <scope>NUCLEOTIDE SEQUENCE [LARGE SCALE GENOMIC DNA]</scope>
    <source>
        <strain evidence="2 3">03SUJ4</strain>
    </source>
</reference>
<dbReference type="PANTHER" id="PTHR47619:SF1">
    <property type="entry name" value="EXODEOXYRIBONUCLEASE WALJ"/>
    <property type="match status" value="1"/>
</dbReference>
<dbReference type="Pfam" id="PF12706">
    <property type="entry name" value="Lactamase_B_2"/>
    <property type="match status" value="1"/>
</dbReference>
<accession>A0ABW9KI08</accession>